<reference evidence="1 2" key="1">
    <citation type="submission" date="2017-06" db="EMBL/GenBank/DDBJ databases">
        <title>A platform for efficient transgenesis in Macrostomum lignano, a flatworm model organism for stem cell research.</title>
        <authorList>
            <person name="Berezikov E."/>
        </authorList>
    </citation>
    <scope>NUCLEOTIDE SEQUENCE [LARGE SCALE GENOMIC DNA]</scope>
    <source>
        <strain evidence="1">DV1</strain>
        <tissue evidence="1">Whole organism</tissue>
    </source>
</reference>
<evidence type="ECO:0000313" key="2">
    <source>
        <dbReference type="Proteomes" id="UP000215902"/>
    </source>
</evidence>
<organism evidence="1 2">
    <name type="scientific">Macrostomum lignano</name>
    <dbReference type="NCBI Taxonomy" id="282301"/>
    <lineage>
        <taxon>Eukaryota</taxon>
        <taxon>Metazoa</taxon>
        <taxon>Spiralia</taxon>
        <taxon>Lophotrochozoa</taxon>
        <taxon>Platyhelminthes</taxon>
        <taxon>Rhabditophora</taxon>
        <taxon>Macrostomorpha</taxon>
        <taxon>Macrostomida</taxon>
        <taxon>Macrostomidae</taxon>
        <taxon>Macrostomum</taxon>
    </lineage>
</organism>
<name>A0A267EX61_9PLAT</name>
<keyword evidence="2" id="KW-1185">Reference proteome</keyword>
<evidence type="ECO:0000313" key="1">
    <source>
        <dbReference type="EMBL" id="PAA65564.1"/>
    </source>
</evidence>
<protein>
    <submittedName>
        <fullName evidence="1">Uncharacterized protein</fullName>
    </submittedName>
</protein>
<proteinExistence type="predicted"/>
<dbReference type="EMBL" id="NIVC01001639">
    <property type="protein sequence ID" value="PAA65564.1"/>
    <property type="molecule type" value="Genomic_DNA"/>
</dbReference>
<sequence>YAGRLPIGKNVLKPQSRPKHPSCAKIILKNCELCSSLKEFGLLCNCFGRNLKELLEDAPTVDPAAGCRTAGYRTRLLRFWRRRCRSAGRRLRLCRRRQPPRAGPLQERLPLLQAAPSPVGRRGVQHRSGLCGGRDGSCSCGQGWAALREGPRLPASDGQRAAAVNSQRSYRSLLLKTIFRTELLIIRNIDFDFC</sequence>
<comment type="caution">
    <text evidence="1">The sequence shown here is derived from an EMBL/GenBank/DDBJ whole genome shotgun (WGS) entry which is preliminary data.</text>
</comment>
<gene>
    <name evidence="1" type="ORF">BOX15_Mlig034597g2</name>
</gene>
<feature type="non-terminal residue" evidence="1">
    <location>
        <position position="1"/>
    </location>
</feature>
<dbReference type="AlphaFoldDB" id="A0A267EX61"/>
<accession>A0A267EX61</accession>
<dbReference type="Proteomes" id="UP000215902">
    <property type="component" value="Unassembled WGS sequence"/>
</dbReference>